<evidence type="ECO:0000313" key="1">
    <source>
        <dbReference type="EMBL" id="KAF0461859.1"/>
    </source>
</evidence>
<accession>A0A8H3XIP6</accession>
<sequence>MSFELEDNTYSKNLKVNPNTNILNEFENTLQGYYKLSDNISVSTDYFKDMQNNLSDNKNQEYNEFFNEAYTDLIVLVTKNKLNNAAINAIILFFNKHSNYFKSSLPKILNKKNYL</sequence>
<organism evidence="1 2">
    <name type="scientific">Gigaspora margarita</name>
    <dbReference type="NCBI Taxonomy" id="4874"/>
    <lineage>
        <taxon>Eukaryota</taxon>
        <taxon>Fungi</taxon>
        <taxon>Fungi incertae sedis</taxon>
        <taxon>Mucoromycota</taxon>
        <taxon>Glomeromycotina</taxon>
        <taxon>Glomeromycetes</taxon>
        <taxon>Diversisporales</taxon>
        <taxon>Gigasporaceae</taxon>
        <taxon>Gigaspora</taxon>
    </lineage>
</organism>
<gene>
    <name evidence="1" type="ORF">F8M41_000342</name>
</gene>
<dbReference type="Proteomes" id="UP000439903">
    <property type="component" value="Unassembled WGS sequence"/>
</dbReference>
<dbReference type="AlphaFoldDB" id="A0A8H3XIP6"/>
<reference evidence="1 2" key="1">
    <citation type="journal article" date="2019" name="Environ. Microbiol.">
        <title>At the nexus of three kingdoms: the genome of the mycorrhizal fungus Gigaspora margarita provides insights into plant, endobacterial and fungal interactions.</title>
        <authorList>
            <person name="Venice F."/>
            <person name="Ghignone S."/>
            <person name="Salvioli di Fossalunga A."/>
            <person name="Amselem J."/>
            <person name="Novero M."/>
            <person name="Xianan X."/>
            <person name="Sedzielewska Toro K."/>
            <person name="Morin E."/>
            <person name="Lipzen A."/>
            <person name="Grigoriev I.V."/>
            <person name="Henrissat B."/>
            <person name="Martin F.M."/>
            <person name="Bonfante P."/>
        </authorList>
    </citation>
    <scope>NUCLEOTIDE SEQUENCE [LARGE SCALE GENOMIC DNA]</scope>
    <source>
        <strain evidence="1 2">BEG34</strain>
    </source>
</reference>
<evidence type="ECO:0000313" key="2">
    <source>
        <dbReference type="Proteomes" id="UP000439903"/>
    </source>
</evidence>
<dbReference type="OrthoDB" id="2448548at2759"/>
<dbReference type="EMBL" id="WTPW01001019">
    <property type="protein sequence ID" value="KAF0461859.1"/>
    <property type="molecule type" value="Genomic_DNA"/>
</dbReference>
<comment type="caution">
    <text evidence="1">The sequence shown here is derived from an EMBL/GenBank/DDBJ whole genome shotgun (WGS) entry which is preliminary data.</text>
</comment>
<name>A0A8H3XIP6_GIGMA</name>
<proteinExistence type="predicted"/>
<keyword evidence="2" id="KW-1185">Reference proteome</keyword>
<protein>
    <submittedName>
        <fullName evidence="1">Uncharacterized protein</fullName>
    </submittedName>
</protein>